<sequence length="151" mass="17022">MGIIVDVPKRKTSPILARLAKYWLPPIVWAGIIYSFSSIPMSGTTQIYWRDFLFKKTAHVVEYAVLAGLLYRALKESGMDKISAGYTAILICLLYGATDELHQSITPGRQPKARDIFFDTIGAVFAIYSIWNLLPKAPKRLFSLAKRLELL</sequence>
<feature type="domain" description="VanZ-like" evidence="2">
    <location>
        <begin position="47"/>
        <end position="131"/>
    </location>
</feature>
<dbReference type="STRING" id="1618578.UV74_C0013G0425"/>
<reference evidence="3 4" key="1">
    <citation type="journal article" date="2015" name="Nature">
        <title>rRNA introns, odd ribosomes, and small enigmatic genomes across a large radiation of phyla.</title>
        <authorList>
            <person name="Brown C.T."/>
            <person name="Hug L.A."/>
            <person name="Thomas B.C."/>
            <person name="Sharon I."/>
            <person name="Castelle C.J."/>
            <person name="Singh A."/>
            <person name="Wilkins M.J."/>
            <person name="Williams K.H."/>
            <person name="Banfield J.F."/>
        </authorList>
    </citation>
    <scope>NUCLEOTIDE SEQUENCE [LARGE SCALE GENOMIC DNA]</scope>
</reference>
<feature type="transmembrane region" description="Helical" evidence="1">
    <location>
        <begin position="117"/>
        <end position="134"/>
    </location>
</feature>
<evidence type="ECO:0000256" key="1">
    <source>
        <dbReference type="SAM" id="Phobius"/>
    </source>
</evidence>
<accession>A0A0G1GEL0</accession>
<dbReference type="AlphaFoldDB" id="A0A0G1GEL0"/>
<keyword evidence="1" id="KW-0472">Membrane</keyword>
<dbReference type="NCBIfam" id="NF037970">
    <property type="entry name" value="vanZ_1"/>
    <property type="match status" value="1"/>
</dbReference>
<keyword evidence="1" id="KW-1133">Transmembrane helix</keyword>
<evidence type="ECO:0000313" key="3">
    <source>
        <dbReference type="EMBL" id="KKS97303.1"/>
    </source>
</evidence>
<dbReference type="Pfam" id="PF04892">
    <property type="entry name" value="VanZ"/>
    <property type="match status" value="1"/>
</dbReference>
<proteinExistence type="predicted"/>
<feature type="transmembrane region" description="Helical" evidence="1">
    <location>
        <begin position="81"/>
        <end position="97"/>
    </location>
</feature>
<dbReference type="Proteomes" id="UP000034090">
    <property type="component" value="Unassembled WGS sequence"/>
</dbReference>
<keyword evidence="1" id="KW-0812">Transmembrane</keyword>
<organism evidence="3 4">
    <name type="scientific">Candidatus Woesebacteria bacterium GW2011_GWB1_43_14</name>
    <dbReference type="NCBI Taxonomy" id="1618578"/>
    <lineage>
        <taxon>Bacteria</taxon>
        <taxon>Candidatus Woeseibacteriota</taxon>
    </lineage>
</organism>
<gene>
    <name evidence="3" type="ORF">UV74_C0013G0425</name>
</gene>
<dbReference type="EMBL" id="LCFQ01000013">
    <property type="protein sequence ID" value="KKS97303.1"/>
    <property type="molecule type" value="Genomic_DNA"/>
</dbReference>
<comment type="caution">
    <text evidence="3">The sequence shown here is derived from an EMBL/GenBank/DDBJ whole genome shotgun (WGS) entry which is preliminary data.</text>
</comment>
<evidence type="ECO:0000313" key="4">
    <source>
        <dbReference type="Proteomes" id="UP000034090"/>
    </source>
</evidence>
<protein>
    <submittedName>
        <fullName evidence="3">VanZ family protein</fullName>
    </submittedName>
</protein>
<evidence type="ECO:0000259" key="2">
    <source>
        <dbReference type="Pfam" id="PF04892"/>
    </source>
</evidence>
<dbReference type="InterPro" id="IPR006976">
    <property type="entry name" value="VanZ-like"/>
</dbReference>
<name>A0A0G1GEL0_9BACT</name>